<dbReference type="RefSeq" id="WP_274584237.1">
    <property type="nucleotide sequence ID" value="NZ_CP146598.1"/>
</dbReference>
<evidence type="ECO:0000313" key="6">
    <source>
        <dbReference type="EMBL" id="WWY03322.1"/>
    </source>
</evidence>
<feature type="region of interest" description="Disordered" evidence="2">
    <location>
        <begin position="241"/>
        <end position="337"/>
    </location>
</feature>
<dbReference type="CDD" id="cd12797">
    <property type="entry name" value="M23_peptidase"/>
    <property type="match status" value="1"/>
</dbReference>
<proteinExistence type="predicted"/>
<accession>A0A9X4E3C2</accession>
<feature type="compositionally biased region" description="Basic and acidic residues" evidence="2">
    <location>
        <begin position="242"/>
        <end position="263"/>
    </location>
</feature>
<gene>
    <name evidence="5" type="ORF">ORY91_000284</name>
    <name evidence="6" type="ORF">V9W64_00795</name>
</gene>
<dbReference type="GO" id="GO:0004222">
    <property type="term" value="F:metalloendopeptidase activity"/>
    <property type="evidence" value="ECO:0007669"/>
    <property type="project" value="TreeGrafter"/>
</dbReference>
<dbReference type="EMBL" id="JAPQFL010000001">
    <property type="protein sequence ID" value="MDD9326912.1"/>
    <property type="molecule type" value="Genomic_DNA"/>
</dbReference>
<dbReference type="PANTHER" id="PTHR21666">
    <property type="entry name" value="PEPTIDASE-RELATED"/>
    <property type="match status" value="1"/>
</dbReference>
<feature type="signal peptide" evidence="3">
    <location>
        <begin position="1"/>
        <end position="21"/>
    </location>
</feature>
<keyword evidence="3" id="KW-0732">Signal</keyword>
<feature type="region of interest" description="Disordered" evidence="2">
    <location>
        <begin position="187"/>
        <end position="210"/>
    </location>
</feature>
<feature type="coiled-coil region" evidence="1">
    <location>
        <begin position="38"/>
        <end position="114"/>
    </location>
</feature>
<name>A0A9X4E3C2_9NEIS</name>
<dbReference type="Pfam" id="PF01551">
    <property type="entry name" value="Peptidase_M23"/>
    <property type="match status" value="1"/>
</dbReference>
<feature type="chain" id="PRO_5042786799" evidence="3">
    <location>
        <begin position="22"/>
        <end position="440"/>
    </location>
</feature>
<dbReference type="InterPro" id="IPR016047">
    <property type="entry name" value="M23ase_b-sheet_dom"/>
</dbReference>
<evidence type="ECO:0000313" key="7">
    <source>
        <dbReference type="Proteomes" id="UP001149607"/>
    </source>
</evidence>
<dbReference type="AlphaFoldDB" id="A0A9X4E3C2"/>
<evidence type="ECO:0000256" key="2">
    <source>
        <dbReference type="SAM" id="MobiDB-lite"/>
    </source>
</evidence>
<dbReference type="PANTHER" id="PTHR21666:SF291">
    <property type="entry name" value="STAGE II SPORULATION PROTEIN Q"/>
    <property type="match status" value="1"/>
</dbReference>
<dbReference type="Gene3D" id="6.10.250.3150">
    <property type="match status" value="1"/>
</dbReference>
<organism evidence="5">
    <name type="scientific">Neisseria leonii</name>
    <dbReference type="NCBI Taxonomy" id="2995413"/>
    <lineage>
        <taxon>Bacteria</taxon>
        <taxon>Pseudomonadati</taxon>
        <taxon>Pseudomonadota</taxon>
        <taxon>Betaproteobacteria</taxon>
        <taxon>Neisseriales</taxon>
        <taxon>Neisseriaceae</taxon>
        <taxon>Neisseria</taxon>
    </lineage>
</organism>
<dbReference type="InterPro" id="IPR011055">
    <property type="entry name" value="Dup_hybrid_motif"/>
</dbReference>
<reference evidence="5" key="1">
    <citation type="submission" date="2022-10" db="EMBL/GenBank/DDBJ databases">
        <authorList>
            <person name="Boutroux M."/>
        </authorList>
    </citation>
    <scope>NUCLEOTIDE SEQUENCE</scope>
    <source>
        <strain evidence="5">51.81</strain>
    </source>
</reference>
<dbReference type="InterPro" id="IPR050570">
    <property type="entry name" value="Cell_wall_metabolism_enzyme"/>
</dbReference>
<evidence type="ECO:0000313" key="5">
    <source>
        <dbReference type="EMBL" id="MDD9326912.1"/>
    </source>
</evidence>
<feature type="compositionally biased region" description="Polar residues" evidence="2">
    <location>
        <begin position="290"/>
        <end position="299"/>
    </location>
</feature>
<sequence length="440" mass="47024">MLLRTLTFTVLSAVFAAPASANPDAAPAEQLQDVRAAISAADADLRQKQAARQQAEQTLDRSRAALDKARRELDTVTRRQRDAWQKLQTLQNGLESLKTEAAAAKAQVARLLGSQYKNRQPHAVVLFLKNAESGQKTRYLEYARRISQANSRMIADLAGQQKKLEEREAAIDAELARLNRLKTQKQNALGRLSRNSSEAQAESRKLTAQIGSQAKRITALRADEARLNRVLADIARRHAQQRRQEAQARAKAAQERLAAEKARQARNRTQPAPAKPEPKTKQTAAVPKTSPATPKSTLTAEDRALQAPYENNSGFARLQGRLNRPSGGSMTGRFGSPRPGGGSWRGLFFSTGAAAVHSVAAGTVAYTGSLGGYGNTVIVDHGGGYTSVYAGLSAISVGSGSSVSAGSSLGSSGSLPDAGSGLYFAISYKGTPINPASWLR</sequence>
<evidence type="ECO:0000256" key="3">
    <source>
        <dbReference type="SAM" id="SignalP"/>
    </source>
</evidence>
<keyword evidence="1" id="KW-0175">Coiled coil</keyword>
<evidence type="ECO:0000256" key="1">
    <source>
        <dbReference type="SAM" id="Coils"/>
    </source>
</evidence>
<reference evidence="6" key="2">
    <citation type="submission" date="2024-02" db="EMBL/GenBank/DDBJ databases">
        <title>Neisseria leonii sp. nov.</title>
        <authorList>
            <person name="Boutroux M."/>
            <person name="Favre-Rochex S."/>
            <person name="Gorgette O."/>
            <person name="Touak G."/>
            <person name="Muhle E."/>
            <person name="Chesneau O."/>
            <person name="Clermont D."/>
            <person name="Rahi P."/>
        </authorList>
    </citation>
    <scope>NUCLEOTIDE SEQUENCE</scope>
    <source>
        <strain evidence="6">51.81</strain>
    </source>
</reference>
<dbReference type="Proteomes" id="UP001149607">
    <property type="component" value="Chromosome"/>
</dbReference>
<feature type="domain" description="M23ase beta-sheet core" evidence="4">
    <location>
        <begin position="346"/>
        <end position="435"/>
    </location>
</feature>
<protein>
    <submittedName>
        <fullName evidence="5">Peptidoglycan DD-metalloendopeptidase family protein</fullName>
    </submittedName>
</protein>
<dbReference type="SUPFAM" id="SSF51261">
    <property type="entry name" value="Duplicated hybrid motif"/>
    <property type="match status" value="1"/>
</dbReference>
<dbReference type="Gene3D" id="2.70.70.10">
    <property type="entry name" value="Glucose Permease (Domain IIA)"/>
    <property type="match status" value="1"/>
</dbReference>
<evidence type="ECO:0000259" key="4">
    <source>
        <dbReference type="Pfam" id="PF01551"/>
    </source>
</evidence>
<keyword evidence="7" id="KW-1185">Reference proteome</keyword>
<dbReference type="EMBL" id="CP146598">
    <property type="protein sequence ID" value="WWY03322.1"/>
    <property type="molecule type" value="Genomic_DNA"/>
</dbReference>